<name>A0A146GGN5_TERSA</name>
<dbReference type="Pfam" id="PF12215">
    <property type="entry name" value="Glyco_hydr_116N"/>
    <property type="match status" value="1"/>
</dbReference>
<dbReference type="InterPro" id="IPR024462">
    <property type="entry name" value="GH116_N"/>
</dbReference>
<feature type="region of interest" description="Disordered" evidence="1">
    <location>
        <begin position="232"/>
        <end position="251"/>
    </location>
</feature>
<dbReference type="InterPro" id="IPR012341">
    <property type="entry name" value="6hp_glycosidase-like_sf"/>
</dbReference>
<dbReference type="SUPFAM" id="SSF48208">
    <property type="entry name" value="Six-hairpin glycosidases"/>
    <property type="match status" value="1"/>
</dbReference>
<organism evidence="4 5">
    <name type="scientific">Terrimicrobium sacchariphilum</name>
    <dbReference type="NCBI Taxonomy" id="690879"/>
    <lineage>
        <taxon>Bacteria</taxon>
        <taxon>Pseudomonadati</taxon>
        <taxon>Verrucomicrobiota</taxon>
        <taxon>Terrimicrobiia</taxon>
        <taxon>Terrimicrobiales</taxon>
        <taxon>Terrimicrobiaceae</taxon>
        <taxon>Terrimicrobium</taxon>
    </lineage>
</organism>
<dbReference type="GO" id="GO:0004553">
    <property type="term" value="F:hydrolase activity, hydrolyzing O-glycosyl compounds"/>
    <property type="evidence" value="ECO:0007669"/>
    <property type="project" value="InterPro"/>
</dbReference>
<keyword evidence="5" id="KW-1185">Reference proteome</keyword>
<sequence>MPLGGIGAGCICFNGYGGLQDFSIRNRPSTTALPDENREDDAGFALLHIKGDKPVTRLVEGPFPPGKIYDQGLQGRGCRHGGYEGLPRFRQSRFESGYPFAQVTLSDRDMPVEVRVTGWSPFVPLDEIASSVPAAMIEYSIRNTSRKAVECEFSFHLAHPAVGASTKDEGTRCAVIPGKGVHFTNTEPSDSETFGEGSLTVIGPKPRIKATWIRGGFFDGVSALWREVETGKFQPNDGTEDAGRGGRNGGSVEVKVRLRPGEKAEIPVIITWYFPNSNLTFEQVGYPVGESPRWRTYYSSLWRDARDVVDYLHEHYEELRRRTVAFQNALLSSSLPPYVLDAVSANLAIIKSPTVLRQASGNLWAWEGSATMEGSCHGSCTHVWNYAQAFPHLFPAIERTLREQELERSIDERGHVNFRAALPDGPNPHTWYAAADGQLGGIMKLYRDWQISGDTAWLRRLYPLALRSIEYCINQWDPDRIGAVVEPHHNTYDIEFWGADGMCTTIYAGALSAMSEICAALGDSAGAEKYRDLASRSARYLKGKLFNGEYFEQKVQYRGLRDTSFLEKIAGRLKAEESDSKLRLMKKEGPLYQYGKGCLSDGVIGAWMAQIYGISTPLDDELVRKSLYSIHRYNFRKDLSDHANCQRPGYAIGSESGLLLCSWPRGGKPTLPFIYSDEVWTGIEYQVASHLIECGLVREGLQIVKAVRSRYDGAVRNPWNEYECGNYYARALASFALLGSLSGFRYSAVTKTLWFAPKISKQSFQTFFSTASGYGIISLDRGRLTVRLIEGTLSLRSLVLGDGNTISLEAEVAPGRPVTISLLKKNPKKP</sequence>
<dbReference type="EMBL" id="BDCO01000003">
    <property type="protein sequence ID" value="GAT35566.1"/>
    <property type="molecule type" value="Genomic_DNA"/>
</dbReference>
<evidence type="ECO:0000259" key="3">
    <source>
        <dbReference type="Pfam" id="PF12215"/>
    </source>
</evidence>
<dbReference type="STRING" id="690879.TSACC_3637"/>
<comment type="caution">
    <text evidence="4">The sequence shown here is derived from an EMBL/GenBank/DDBJ whole genome shotgun (WGS) entry which is preliminary data.</text>
</comment>
<dbReference type="InParanoid" id="A0A146GGN5"/>
<dbReference type="PANTHER" id="PTHR12654:SF0">
    <property type="entry name" value="NON-LYSOSOMAL GLUCOSYLCERAMIDASE"/>
    <property type="match status" value="1"/>
</dbReference>
<reference evidence="5" key="1">
    <citation type="journal article" date="2017" name="Genome Announc.">
        <title>Draft Genome Sequence of Terrimicrobium sacchariphilum NM-5T, a Facultative Anaerobic Soil Bacterium of the Class Spartobacteria.</title>
        <authorList>
            <person name="Qiu Y.L."/>
            <person name="Tourlousse D.M."/>
            <person name="Matsuura N."/>
            <person name="Ohashi A."/>
            <person name="Sekiguchi Y."/>
        </authorList>
    </citation>
    <scope>NUCLEOTIDE SEQUENCE [LARGE SCALE GENOMIC DNA]</scope>
    <source>
        <strain evidence="5">NM-5</strain>
    </source>
</reference>
<proteinExistence type="predicted"/>
<dbReference type="InterPro" id="IPR006775">
    <property type="entry name" value="GH116_catalytic"/>
</dbReference>
<evidence type="ECO:0000256" key="1">
    <source>
        <dbReference type="SAM" id="MobiDB-lite"/>
    </source>
</evidence>
<dbReference type="Proteomes" id="UP000076023">
    <property type="component" value="Unassembled WGS sequence"/>
</dbReference>
<evidence type="ECO:0000259" key="2">
    <source>
        <dbReference type="Pfam" id="PF04685"/>
    </source>
</evidence>
<dbReference type="Pfam" id="PF04685">
    <property type="entry name" value="DUF608"/>
    <property type="match status" value="1"/>
</dbReference>
<evidence type="ECO:0000313" key="4">
    <source>
        <dbReference type="EMBL" id="GAT35566.1"/>
    </source>
</evidence>
<dbReference type="AlphaFoldDB" id="A0A146GGN5"/>
<dbReference type="Gene3D" id="1.50.10.10">
    <property type="match status" value="1"/>
</dbReference>
<feature type="domain" description="Glycosyl-hydrolase family 116 catalytic region" evidence="2">
    <location>
        <begin position="435"/>
        <end position="737"/>
    </location>
</feature>
<dbReference type="InterPro" id="IPR052566">
    <property type="entry name" value="Non-lysos_glucosylceramidase"/>
</dbReference>
<dbReference type="InterPro" id="IPR008928">
    <property type="entry name" value="6-hairpin_glycosidase_sf"/>
</dbReference>
<protein>
    <recommendedName>
        <fullName evidence="6">Glycosyl-hydrolase family 116 catalytic region domain-containing protein</fullName>
    </recommendedName>
</protein>
<accession>A0A146GGN5</accession>
<dbReference type="GO" id="GO:0005975">
    <property type="term" value="P:carbohydrate metabolic process"/>
    <property type="evidence" value="ECO:0007669"/>
    <property type="project" value="InterPro"/>
</dbReference>
<evidence type="ECO:0000313" key="5">
    <source>
        <dbReference type="Proteomes" id="UP000076023"/>
    </source>
</evidence>
<feature type="domain" description="Glycosyl-hydrolase family 116 N-terminal" evidence="3">
    <location>
        <begin position="1"/>
        <end position="318"/>
    </location>
</feature>
<evidence type="ECO:0008006" key="6">
    <source>
        <dbReference type="Google" id="ProtNLM"/>
    </source>
</evidence>
<dbReference type="PANTHER" id="PTHR12654">
    <property type="entry name" value="BILE ACID BETA-GLUCOSIDASE-RELATED"/>
    <property type="match status" value="1"/>
</dbReference>
<gene>
    <name evidence="4" type="ORF">TSACC_3637</name>
</gene>